<protein>
    <recommendedName>
        <fullName evidence="12">N-acetylmannosamine kinase</fullName>
        <ecNumber evidence="11">2.7.1.60</ecNumber>
    </recommendedName>
    <alternativeName>
        <fullName evidence="13">ManNAc kinase</fullName>
    </alternativeName>
    <alternativeName>
        <fullName evidence="14">N-acetyl-D-mannosamine kinase</fullName>
    </alternativeName>
</protein>
<evidence type="ECO:0000256" key="9">
    <source>
        <dbReference type="ARBA" id="ARBA00060606"/>
    </source>
</evidence>
<dbReference type="InterPro" id="IPR049874">
    <property type="entry name" value="ROK_cs"/>
</dbReference>
<dbReference type="Pfam" id="PF00480">
    <property type="entry name" value="ROK"/>
    <property type="match status" value="1"/>
</dbReference>
<accession>A0A448SBD4</accession>
<dbReference type="GO" id="GO:0009384">
    <property type="term" value="F:N-acylmannosamine kinase activity"/>
    <property type="evidence" value="ECO:0007669"/>
    <property type="project" value="UniProtKB-EC"/>
</dbReference>
<evidence type="ECO:0000256" key="8">
    <source>
        <dbReference type="ARBA" id="ARBA00023277"/>
    </source>
</evidence>
<evidence type="ECO:0000256" key="14">
    <source>
        <dbReference type="ARBA" id="ARBA00079862"/>
    </source>
</evidence>
<dbReference type="NCBIfam" id="NF047821">
    <property type="entry name" value="NactlManKinNanK"/>
    <property type="match status" value="1"/>
</dbReference>
<evidence type="ECO:0000256" key="10">
    <source>
        <dbReference type="ARBA" id="ARBA00060726"/>
    </source>
</evidence>
<organism evidence="15 16">
    <name type="scientific">Serratia rubidaea</name>
    <name type="common">Serratia marinorubra</name>
    <dbReference type="NCBI Taxonomy" id="61652"/>
    <lineage>
        <taxon>Bacteria</taxon>
        <taxon>Pseudomonadati</taxon>
        <taxon>Pseudomonadota</taxon>
        <taxon>Gammaproteobacteria</taxon>
        <taxon>Enterobacterales</taxon>
        <taxon>Yersiniaceae</taxon>
        <taxon>Serratia</taxon>
    </lineage>
</organism>
<dbReference type="PANTHER" id="PTHR18964">
    <property type="entry name" value="ROK (REPRESSOR, ORF, KINASE) FAMILY"/>
    <property type="match status" value="1"/>
</dbReference>
<sequence length="307" mass="31527">MAGDWRDIGDAPLPEQRQITTLAIDLGGTKLAAALVDEQLQIRQRCELPTQASDRPDALRAALRTLVQPLAADAQRVAIASTGIIRDGLLQAINPQNLGGLLHFPLVATLEALTRLPTLAINDAQAAALAEYARMPDGGDMVFITVSTGVGGGVVCRGELLTGAGGLAGHLGHTLADPHGPRCGCGRIGCVEAIASGRAIAAAAQGDLAGCDAKTIFARAAAGHPQADALIQRSAAALARMIADVKATTDCRQVVVGGSIGLAQGYLARVRACLMQLPSPYQVTLTAAYYRHDAGLLGAALAAQRQG</sequence>
<dbReference type="InterPro" id="IPR000600">
    <property type="entry name" value="ROK"/>
</dbReference>
<dbReference type="SUPFAM" id="SSF53067">
    <property type="entry name" value="Actin-like ATPase domain"/>
    <property type="match status" value="1"/>
</dbReference>
<evidence type="ECO:0000256" key="7">
    <source>
        <dbReference type="ARBA" id="ARBA00022840"/>
    </source>
</evidence>
<dbReference type="EC" id="2.7.1.60" evidence="11"/>
<dbReference type="FunFam" id="3.30.420.40:FF:000063">
    <property type="entry name" value="N-acetylmannosamine kinase"/>
    <property type="match status" value="1"/>
</dbReference>
<keyword evidence="5 15" id="KW-0418">Kinase</keyword>
<dbReference type="GO" id="GO:0005524">
    <property type="term" value="F:ATP binding"/>
    <property type="evidence" value="ECO:0007669"/>
    <property type="project" value="UniProtKB-KW"/>
</dbReference>
<evidence type="ECO:0000256" key="13">
    <source>
        <dbReference type="ARBA" id="ARBA00078287"/>
    </source>
</evidence>
<evidence type="ECO:0000256" key="12">
    <source>
        <dbReference type="ARBA" id="ARBA00072700"/>
    </source>
</evidence>
<reference evidence="15 16" key="1">
    <citation type="submission" date="2018-12" db="EMBL/GenBank/DDBJ databases">
        <authorList>
            <consortium name="Pathogen Informatics"/>
        </authorList>
    </citation>
    <scope>NUCLEOTIDE SEQUENCE [LARGE SCALE GENOMIC DNA]</scope>
    <source>
        <strain evidence="15 16">NCTC10036</strain>
    </source>
</reference>
<keyword evidence="7" id="KW-0067">ATP-binding</keyword>
<dbReference type="GO" id="GO:0046872">
    <property type="term" value="F:metal ion binding"/>
    <property type="evidence" value="ECO:0007669"/>
    <property type="project" value="UniProtKB-KW"/>
</dbReference>
<comment type="subunit">
    <text evidence="1">Homodimer.</text>
</comment>
<dbReference type="InterPro" id="IPR043129">
    <property type="entry name" value="ATPase_NBD"/>
</dbReference>
<comment type="similarity">
    <text evidence="10">Belongs to the ROK (NagC/XylR) family. NanK subfamily.</text>
</comment>
<keyword evidence="3" id="KW-0479">Metal-binding</keyword>
<dbReference type="GO" id="GO:0019262">
    <property type="term" value="P:N-acetylneuraminate catabolic process"/>
    <property type="evidence" value="ECO:0007669"/>
    <property type="project" value="TreeGrafter"/>
</dbReference>
<evidence type="ECO:0000256" key="11">
    <source>
        <dbReference type="ARBA" id="ARBA00066377"/>
    </source>
</evidence>
<name>A0A448SBD4_SERRU</name>
<keyword evidence="6" id="KW-0862">Zinc</keyword>
<dbReference type="AlphaFoldDB" id="A0A448SBD4"/>
<evidence type="ECO:0000313" key="15">
    <source>
        <dbReference type="EMBL" id="VEI65020.1"/>
    </source>
</evidence>
<dbReference type="NCBIfam" id="NF003461">
    <property type="entry name" value="PRK05082.1"/>
    <property type="match status" value="1"/>
</dbReference>
<gene>
    <name evidence="15" type="primary">nanK</name>
    <name evidence="15" type="ORF">NCTC10036_02081</name>
</gene>
<keyword evidence="4" id="KW-0547">Nucleotide-binding</keyword>
<evidence type="ECO:0000256" key="4">
    <source>
        <dbReference type="ARBA" id="ARBA00022741"/>
    </source>
</evidence>
<evidence type="ECO:0000256" key="5">
    <source>
        <dbReference type="ARBA" id="ARBA00022777"/>
    </source>
</evidence>
<evidence type="ECO:0000256" key="3">
    <source>
        <dbReference type="ARBA" id="ARBA00022723"/>
    </source>
</evidence>
<evidence type="ECO:0000256" key="1">
    <source>
        <dbReference type="ARBA" id="ARBA00011738"/>
    </source>
</evidence>
<evidence type="ECO:0000256" key="2">
    <source>
        <dbReference type="ARBA" id="ARBA00022679"/>
    </source>
</evidence>
<proteinExistence type="inferred from homology"/>
<keyword evidence="8" id="KW-0119">Carbohydrate metabolism</keyword>
<keyword evidence="2 15" id="KW-0808">Transferase</keyword>
<evidence type="ECO:0000313" key="16">
    <source>
        <dbReference type="Proteomes" id="UP000281904"/>
    </source>
</evidence>
<comment type="pathway">
    <text evidence="9">Amino-sugar metabolism; N-acetylneuraminate degradation; D-fructose 6-phosphate from N-acetylneuraminate: step 2/5.</text>
</comment>
<evidence type="ECO:0000256" key="6">
    <source>
        <dbReference type="ARBA" id="ARBA00022833"/>
    </source>
</evidence>
<dbReference type="Proteomes" id="UP000281904">
    <property type="component" value="Chromosome"/>
</dbReference>
<dbReference type="PANTHER" id="PTHR18964:SF169">
    <property type="entry name" value="N-ACETYLMANNOSAMINE KINASE"/>
    <property type="match status" value="1"/>
</dbReference>
<dbReference type="PROSITE" id="PS01125">
    <property type="entry name" value="ROK"/>
    <property type="match status" value="1"/>
</dbReference>
<dbReference type="Gene3D" id="3.30.420.40">
    <property type="match status" value="2"/>
</dbReference>
<dbReference type="EMBL" id="LR134493">
    <property type="protein sequence ID" value="VEI65020.1"/>
    <property type="molecule type" value="Genomic_DNA"/>
</dbReference>